<dbReference type="Pfam" id="PF10545">
    <property type="entry name" value="MADF_DNA_bdg"/>
    <property type="match status" value="1"/>
</dbReference>
<organism evidence="4 5">
    <name type="scientific">Tenebrio molitor</name>
    <name type="common">Yellow mealworm beetle</name>
    <dbReference type="NCBI Taxonomy" id="7067"/>
    <lineage>
        <taxon>Eukaryota</taxon>
        <taxon>Metazoa</taxon>
        <taxon>Ecdysozoa</taxon>
        <taxon>Arthropoda</taxon>
        <taxon>Hexapoda</taxon>
        <taxon>Insecta</taxon>
        <taxon>Pterygota</taxon>
        <taxon>Neoptera</taxon>
        <taxon>Endopterygota</taxon>
        <taxon>Coleoptera</taxon>
        <taxon>Polyphaga</taxon>
        <taxon>Cucujiformia</taxon>
        <taxon>Tenebrionidae</taxon>
        <taxon>Tenebrio</taxon>
    </lineage>
</organism>
<dbReference type="InterPro" id="IPR013762">
    <property type="entry name" value="Integrase-like_cat_sf"/>
</dbReference>
<dbReference type="GO" id="GO:0005634">
    <property type="term" value="C:nucleus"/>
    <property type="evidence" value="ECO:0007669"/>
    <property type="project" value="TreeGrafter"/>
</dbReference>
<dbReference type="GO" id="GO:0005667">
    <property type="term" value="C:transcription regulator complex"/>
    <property type="evidence" value="ECO:0007669"/>
    <property type="project" value="TreeGrafter"/>
</dbReference>
<reference evidence="4" key="2">
    <citation type="submission" date="2021-08" db="EMBL/GenBank/DDBJ databases">
        <authorList>
            <person name="Eriksson T."/>
        </authorList>
    </citation>
    <scope>NUCLEOTIDE SEQUENCE</scope>
    <source>
        <strain evidence="4">Stoneville</strain>
        <tissue evidence="4">Whole head</tissue>
    </source>
</reference>
<dbReference type="SUPFAM" id="SSF56349">
    <property type="entry name" value="DNA breaking-rejoining enzymes"/>
    <property type="match status" value="1"/>
</dbReference>
<feature type="compositionally biased region" description="Polar residues" evidence="2">
    <location>
        <begin position="417"/>
        <end position="446"/>
    </location>
</feature>
<evidence type="ECO:0000256" key="1">
    <source>
        <dbReference type="ARBA" id="ARBA00023172"/>
    </source>
</evidence>
<dbReference type="GO" id="GO:0006310">
    <property type="term" value="P:DNA recombination"/>
    <property type="evidence" value="ECO:0007669"/>
    <property type="project" value="UniProtKB-KW"/>
</dbReference>
<proteinExistence type="predicted"/>
<name>A0A8J6LDR3_TENMO</name>
<dbReference type="InterPro" id="IPR011010">
    <property type="entry name" value="DNA_brk_join_enz"/>
</dbReference>
<gene>
    <name evidence="4" type="ORF">GEV33_013430</name>
</gene>
<protein>
    <recommendedName>
        <fullName evidence="3">MADF domain-containing protein</fullName>
    </recommendedName>
</protein>
<dbReference type="SMART" id="SM00595">
    <property type="entry name" value="MADF"/>
    <property type="match status" value="1"/>
</dbReference>
<dbReference type="InterPro" id="IPR006578">
    <property type="entry name" value="MADF-dom"/>
</dbReference>
<dbReference type="EMBL" id="JABDTM020028185">
    <property type="protein sequence ID" value="KAH0809361.1"/>
    <property type="molecule type" value="Genomic_DNA"/>
</dbReference>
<feature type="region of interest" description="Disordered" evidence="2">
    <location>
        <begin position="375"/>
        <end position="451"/>
    </location>
</feature>
<dbReference type="GO" id="GO:0006357">
    <property type="term" value="P:regulation of transcription by RNA polymerase II"/>
    <property type="evidence" value="ECO:0007669"/>
    <property type="project" value="TreeGrafter"/>
</dbReference>
<evidence type="ECO:0000313" key="5">
    <source>
        <dbReference type="Proteomes" id="UP000719412"/>
    </source>
</evidence>
<dbReference type="Gene3D" id="1.10.443.10">
    <property type="entry name" value="Intergrase catalytic core"/>
    <property type="match status" value="1"/>
</dbReference>
<dbReference type="Proteomes" id="UP000719412">
    <property type="component" value="Unassembled WGS sequence"/>
</dbReference>
<evidence type="ECO:0000256" key="2">
    <source>
        <dbReference type="SAM" id="MobiDB-lite"/>
    </source>
</evidence>
<dbReference type="GO" id="GO:0015074">
    <property type="term" value="P:DNA integration"/>
    <property type="evidence" value="ECO:0007669"/>
    <property type="project" value="InterPro"/>
</dbReference>
<comment type="caution">
    <text evidence="4">The sequence shown here is derived from an EMBL/GenBank/DDBJ whole genome shotgun (WGS) entry which is preliminary data.</text>
</comment>
<dbReference type="InterPro" id="IPR039353">
    <property type="entry name" value="TF_Adf1"/>
</dbReference>
<feature type="compositionally biased region" description="Polar residues" evidence="2">
    <location>
        <begin position="375"/>
        <end position="384"/>
    </location>
</feature>
<evidence type="ECO:0000259" key="3">
    <source>
        <dbReference type="PROSITE" id="PS51029"/>
    </source>
</evidence>
<feature type="compositionally biased region" description="Low complexity" evidence="2">
    <location>
        <begin position="385"/>
        <end position="397"/>
    </location>
</feature>
<dbReference type="GO" id="GO:0003677">
    <property type="term" value="F:DNA binding"/>
    <property type="evidence" value="ECO:0007669"/>
    <property type="project" value="InterPro"/>
</dbReference>
<accession>A0A8J6LDR3</accession>
<dbReference type="PROSITE" id="PS51029">
    <property type="entry name" value="MADF"/>
    <property type="match status" value="1"/>
</dbReference>
<dbReference type="AlphaFoldDB" id="A0A8J6LDR3"/>
<keyword evidence="5" id="KW-1185">Reference proteome</keyword>
<dbReference type="PANTHER" id="PTHR12243:SF60">
    <property type="entry name" value="SI:CH211-15D5.12-RELATED"/>
    <property type="match status" value="1"/>
</dbReference>
<evidence type="ECO:0000313" key="4">
    <source>
        <dbReference type="EMBL" id="KAH0809361.1"/>
    </source>
</evidence>
<reference evidence="4" key="1">
    <citation type="journal article" date="2020" name="J Insects Food Feed">
        <title>The yellow mealworm (Tenebrio molitor) genome: a resource for the emerging insects as food and feed industry.</title>
        <authorList>
            <person name="Eriksson T."/>
            <person name="Andere A."/>
            <person name="Kelstrup H."/>
            <person name="Emery V."/>
            <person name="Picard C."/>
        </authorList>
    </citation>
    <scope>NUCLEOTIDE SEQUENCE</scope>
    <source>
        <strain evidence="4">Stoneville</strain>
        <tissue evidence="4">Whole head</tissue>
    </source>
</reference>
<dbReference type="PANTHER" id="PTHR12243">
    <property type="entry name" value="MADF DOMAIN TRANSCRIPTION FACTOR"/>
    <property type="match status" value="1"/>
</dbReference>
<feature type="domain" description="MADF" evidence="3">
    <location>
        <begin position="276"/>
        <end position="359"/>
    </location>
</feature>
<sequence>MHYWVQCEKKPSGRTPGHSRRHSCGIPSPHADFVKHQLHRVRCGENFMSKPWSRSQFGAALPSGVPLTHKIFSGFRREHLPLNINTLSLLKNKAVERLRALSLALLQLMKLRFSDENEWKTQPYITEVEIGPIFGFRDEESSAFHQPQRDGNRAAHQKALECVEILILHLLGILKDHQQIFQADDAPLQDLTSGKPQQLLLTQRQEDKRCALGTVIYKVRYQQRVQLGSRSCAVGYNQFLSSAATAADSVTLDQLGCCLERFLLNMSSSNGFDLGLLIELVSSHSHLYDVKNKNYKNNKMKDNTWEAIVLETTPDDCKRLWKNLRDRFTKEKRSRSGESAKESEWQYFKRMLFYDKHCTPRRTITATPCYSSGLHQTNEGGDNESSQSSSSYKSWTSTDGALSPEPGTTQENEDIQEFTTQENEDSQQFSGSQPLHSSAMSPSVQVVSGERAKRLRPAVQTALLTTPGKKRQKVENKEIGGMVQIAKQIIVSVLRLKMSEDAEFVSSDVEESAALAVNELLPVKSRKKYDKAYQQFEDWCREKRKTQRLDIMEIEKFLREADNGTYLMMKVMLIIGISGACRREELTFLDVKNITDKGPYIIIQIPDTKTNVRREFTISLGNFEAETFGKFWITNIHSAGSVEEDRIIGLPGLQI</sequence>
<keyword evidence="1" id="KW-0233">DNA recombination</keyword>